<evidence type="ECO:0000313" key="2">
    <source>
        <dbReference type="Proteomes" id="UP001454036"/>
    </source>
</evidence>
<protein>
    <submittedName>
        <fullName evidence="1">Uncharacterized protein</fullName>
    </submittedName>
</protein>
<evidence type="ECO:0000313" key="1">
    <source>
        <dbReference type="EMBL" id="GAA0146913.1"/>
    </source>
</evidence>
<dbReference type="PANTHER" id="PTHR33437:SF2">
    <property type="entry name" value="OS06G0361200 PROTEIN"/>
    <property type="match status" value="1"/>
</dbReference>
<sequence length="226" mass="25496">MIELTSAKQCKDKPVANFINRWRSLCLKCKDKLSETLAISMCIQGMHWDLQYIIQGILPKTFEQLSTRAHDMELTIAANKGEGSTAPIAAPSRAKYKVKKPRDDPRIEKNESHAVTSKSTKVFFKTKRTEGDLELNEKKQNKVSANHTTLIVIRPTEVKVPDDFWVSKLEPGKAWVDYSTDSNHESCHVCTEIEEDSAMAEDQEAPKIALSNPQTFAVTFTDEDLP</sequence>
<reference evidence="1 2" key="1">
    <citation type="submission" date="2024-01" db="EMBL/GenBank/DDBJ databases">
        <title>The complete chloroplast genome sequence of Lithospermum erythrorhizon: insights into the phylogenetic relationship among Boraginaceae species and the maternal lineages of purple gromwells.</title>
        <authorList>
            <person name="Okada T."/>
            <person name="Watanabe K."/>
        </authorList>
    </citation>
    <scope>NUCLEOTIDE SEQUENCE [LARGE SCALE GENOMIC DNA]</scope>
</reference>
<gene>
    <name evidence="1" type="ORF">LIER_06745</name>
</gene>
<dbReference type="Proteomes" id="UP001454036">
    <property type="component" value="Unassembled WGS sequence"/>
</dbReference>
<keyword evidence="2" id="KW-1185">Reference proteome</keyword>
<organism evidence="1 2">
    <name type="scientific">Lithospermum erythrorhizon</name>
    <name type="common">Purple gromwell</name>
    <name type="synonym">Lithospermum officinale var. erythrorhizon</name>
    <dbReference type="NCBI Taxonomy" id="34254"/>
    <lineage>
        <taxon>Eukaryota</taxon>
        <taxon>Viridiplantae</taxon>
        <taxon>Streptophyta</taxon>
        <taxon>Embryophyta</taxon>
        <taxon>Tracheophyta</taxon>
        <taxon>Spermatophyta</taxon>
        <taxon>Magnoliopsida</taxon>
        <taxon>eudicotyledons</taxon>
        <taxon>Gunneridae</taxon>
        <taxon>Pentapetalae</taxon>
        <taxon>asterids</taxon>
        <taxon>lamiids</taxon>
        <taxon>Boraginales</taxon>
        <taxon>Boraginaceae</taxon>
        <taxon>Boraginoideae</taxon>
        <taxon>Lithospermeae</taxon>
        <taxon>Lithospermum</taxon>
    </lineage>
</organism>
<accession>A0AAV3P9Z1</accession>
<proteinExistence type="predicted"/>
<comment type="caution">
    <text evidence="1">The sequence shown here is derived from an EMBL/GenBank/DDBJ whole genome shotgun (WGS) entry which is preliminary data.</text>
</comment>
<dbReference type="AlphaFoldDB" id="A0AAV3P9Z1"/>
<name>A0AAV3P9Z1_LITER</name>
<dbReference type="EMBL" id="BAABME010001004">
    <property type="protein sequence ID" value="GAA0146913.1"/>
    <property type="molecule type" value="Genomic_DNA"/>
</dbReference>
<dbReference type="PANTHER" id="PTHR33437">
    <property type="entry name" value="OS06G0361200 PROTEIN"/>
    <property type="match status" value="1"/>
</dbReference>